<gene>
    <name evidence="2" type="ORF">BBI04_000410</name>
</gene>
<feature type="compositionally biased region" description="Low complexity" evidence="1">
    <location>
        <begin position="336"/>
        <end position="362"/>
    </location>
</feature>
<accession>A0ABD6GBH2</accession>
<protein>
    <submittedName>
        <fullName evidence="2">Uncharacterized protein</fullName>
    </submittedName>
</protein>
<dbReference type="RefSeq" id="WP_143116637.1">
    <property type="nucleotide sequence ID" value="NZ_JAALXZ010000012.1"/>
</dbReference>
<reference evidence="2 3" key="1">
    <citation type="submission" date="2019-11" db="EMBL/GenBank/DDBJ databases">
        <title>Whole-genome sequencing of Allorhizobium vitis.</title>
        <authorList>
            <person name="Gan H.M."/>
            <person name="Savka M.A."/>
        </authorList>
    </citation>
    <scope>NUCLEOTIDE SEQUENCE [LARGE SCALE GENOMIC DNA]</scope>
    <source>
        <strain evidence="2 3">AB4</strain>
    </source>
</reference>
<dbReference type="EMBL" id="MBEV02000001">
    <property type="protein sequence ID" value="MUP03292.1"/>
    <property type="molecule type" value="Genomic_DNA"/>
</dbReference>
<feature type="compositionally biased region" description="Low complexity" evidence="1">
    <location>
        <begin position="233"/>
        <end position="245"/>
    </location>
</feature>
<dbReference type="Proteomes" id="UP000175993">
    <property type="component" value="Unassembled WGS sequence"/>
</dbReference>
<dbReference type="AlphaFoldDB" id="A0ABD6GBH2"/>
<feature type="compositionally biased region" description="Polar residues" evidence="1">
    <location>
        <begin position="292"/>
        <end position="305"/>
    </location>
</feature>
<name>A0ABD6GBH2_AGRVI</name>
<feature type="region of interest" description="Disordered" evidence="1">
    <location>
        <begin position="268"/>
        <end position="423"/>
    </location>
</feature>
<feature type="compositionally biased region" description="Low complexity" evidence="1">
    <location>
        <begin position="269"/>
        <end position="288"/>
    </location>
</feature>
<comment type="caution">
    <text evidence="2">The sequence shown here is derived from an EMBL/GenBank/DDBJ whole genome shotgun (WGS) entry which is preliminary data.</text>
</comment>
<proteinExistence type="predicted"/>
<evidence type="ECO:0000313" key="3">
    <source>
        <dbReference type="Proteomes" id="UP000175993"/>
    </source>
</evidence>
<evidence type="ECO:0000313" key="2">
    <source>
        <dbReference type="EMBL" id="MUP03292.1"/>
    </source>
</evidence>
<organism evidence="2 3">
    <name type="scientific">Agrobacterium vitis</name>
    <name type="common">Rhizobium vitis</name>
    <dbReference type="NCBI Taxonomy" id="373"/>
    <lineage>
        <taxon>Bacteria</taxon>
        <taxon>Pseudomonadati</taxon>
        <taxon>Pseudomonadota</taxon>
        <taxon>Alphaproteobacteria</taxon>
        <taxon>Hyphomicrobiales</taxon>
        <taxon>Rhizobiaceae</taxon>
        <taxon>Rhizobium/Agrobacterium group</taxon>
        <taxon>Agrobacterium</taxon>
    </lineage>
</organism>
<sequence>MKLLPGKIHLSRKLLLIVGGVAVLCGATGSAAVYIGRDALLGPSYSEVNGLTCMELQSATIKRKDRLWVRKYVTTDATDGVTRIKTALRIAKSVAETEKPDLVQVVVLDQKGPKDRSDIRGRAIGADVIYIANPAHMAETAQMQSLTARYVDKPANGNGDFYGERVEMPQADASAMMAKLTDAAPCEKPVLATPEGEGKKEGGHAKEDGHAKEKPKEGQSSHGEAAHGEAAHGEAAPAEAHGSEAPAEEKPGLIASLKGMIFGAEEKPAAPAHDAAPSADAASLAHAPEGNHATSDNAAPHQASTDAVAAHQAAPDKAATQRQGVDQVIGEKTEEPAPATASPAAASAPAAASPVAAADPTPQAVESQVENKGWLSSIKAMVTGTDQPPAATASQAEVQNDAKPLVTESSTTPSVLPRGISLR</sequence>
<feature type="region of interest" description="Disordered" evidence="1">
    <location>
        <begin position="189"/>
        <end position="248"/>
    </location>
</feature>
<evidence type="ECO:0000256" key="1">
    <source>
        <dbReference type="SAM" id="MobiDB-lite"/>
    </source>
</evidence>
<feature type="compositionally biased region" description="Basic and acidic residues" evidence="1">
    <location>
        <begin position="196"/>
        <end position="232"/>
    </location>
</feature>